<dbReference type="SFLD" id="SFLDG01129">
    <property type="entry name" value="C1.5:_HAD__Beta-PGM__Phosphata"/>
    <property type="match status" value="1"/>
</dbReference>
<dbReference type="Gene3D" id="3.40.50.1000">
    <property type="entry name" value="HAD superfamily/HAD-like"/>
    <property type="match status" value="1"/>
</dbReference>
<reference evidence="1 2" key="1">
    <citation type="submission" date="2018-11" db="EMBL/GenBank/DDBJ databases">
        <title>Genome sequencing and assembly of Clostridium tagluense strain A121.</title>
        <authorList>
            <person name="Murakami T."/>
            <person name="Segawa T."/>
            <person name="Shcherbakova V.A."/>
            <person name="Mori H."/>
            <person name="Yoshimura Y."/>
        </authorList>
    </citation>
    <scope>NUCLEOTIDE SEQUENCE [LARGE SCALE GENOMIC DNA]</scope>
    <source>
        <strain evidence="1 2">A121</strain>
    </source>
</reference>
<organism evidence="1 2">
    <name type="scientific">Clostridium tagluense</name>
    <dbReference type="NCBI Taxonomy" id="360422"/>
    <lineage>
        <taxon>Bacteria</taxon>
        <taxon>Bacillati</taxon>
        <taxon>Bacillota</taxon>
        <taxon>Clostridia</taxon>
        <taxon>Eubacteriales</taxon>
        <taxon>Clostridiaceae</taxon>
        <taxon>Clostridium</taxon>
    </lineage>
</organism>
<dbReference type="InterPro" id="IPR006439">
    <property type="entry name" value="HAD-SF_hydro_IA"/>
</dbReference>
<evidence type="ECO:0008006" key="3">
    <source>
        <dbReference type="Google" id="ProtNLM"/>
    </source>
</evidence>
<evidence type="ECO:0000313" key="1">
    <source>
        <dbReference type="EMBL" id="GCD10469.1"/>
    </source>
</evidence>
<dbReference type="InterPro" id="IPR044924">
    <property type="entry name" value="HAD-SF_hydro_IA_REG-2-like_cap"/>
</dbReference>
<accession>A0A401ULR0</accession>
<dbReference type="AlphaFoldDB" id="A0A401ULR0"/>
<name>A0A401ULR0_9CLOT</name>
<comment type="caution">
    <text evidence="1">The sequence shown here is derived from an EMBL/GenBank/DDBJ whole genome shotgun (WGS) entry which is preliminary data.</text>
</comment>
<dbReference type="OrthoDB" id="9794086at2"/>
<evidence type="ECO:0000313" key="2">
    <source>
        <dbReference type="Proteomes" id="UP000287872"/>
    </source>
</evidence>
<proteinExistence type="predicted"/>
<dbReference type="PANTHER" id="PTHR46191:SF2">
    <property type="entry name" value="HALOACID DEHALOGENASE-LIKE HYDROLASE DOMAIN-CONTAINING PROTEIN 3"/>
    <property type="match status" value="1"/>
</dbReference>
<dbReference type="EMBL" id="BHYK01000010">
    <property type="protein sequence ID" value="GCD10469.1"/>
    <property type="molecule type" value="Genomic_DNA"/>
</dbReference>
<dbReference type="Pfam" id="PF00702">
    <property type="entry name" value="Hydrolase"/>
    <property type="match status" value="1"/>
</dbReference>
<dbReference type="SFLD" id="SFLDS00003">
    <property type="entry name" value="Haloacid_Dehalogenase"/>
    <property type="match status" value="1"/>
</dbReference>
<dbReference type="InterPro" id="IPR036412">
    <property type="entry name" value="HAD-like_sf"/>
</dbReference>
<dbReference type="Proteomes" id="UP000287872">
    <property type="component" value="Unassembled WGS sequence"/>
</dbReference>
<protein>
    <recommendedName>
        <fullName evidence="3">Haloacid dehalogenase</fullName>
    </recommendedName>
</protein>
<sequence length="229" mass="26717">MDKVIFWDFQDTLAYNDWMVSKALYKVLIKNQPNTSIGIDDFKKKSMQGFPWQNHEKEYLHLTNSNAWWKHVESIFLNCYKEFNIKEQEAIQYAKQVREEFIKVDEFILYEDTIEMLNYFKEKGYSNVILSNHIPELPSIVEGLGLSAYLVDCISSANVGYEKPNAKIYEHALEKYNNPKDVWMIGDSIVSDVKGPENAGIKCVLVRSKMVDGIRYHSKDLLGLREIIK</sequence>
<dbReference type="InterPro" id="IPR023214">
    <property type="entry name" value="HAD_sf"/>
</dbReference>
<gene>
    <name evidence="1" type="ORF">Ctaglu_20920</name>
</gene>
<keyword evidence="2" id="KW-1185">Reference proteome</keyword>
<dbReference type="PANTHER" id="PTHR46191">
    <property type="match status" value="1"/>
</dbReference>
<dbReference type="SUPFAM" id="SSF56784">
    <property type="entry name" value="HAD-like"/>
    <property type="match status" value="1"/>
</dbReference>
<dbReference type="Gene3D" id="1.10.150.720">
    <property type="entry name" value="Haloacid dehalogenase-like hydrolase"/>
    <property type="match status" value="1"/>
</dbReference>
<dbReference type="InterPro" id="IPR051828">
    <property type="entry name" value="HAD-like_hydrolase_domain"/>
</dbReference>
<dbReference type="NCBIfam" id="TIGR01549">
    <property type="entry name" value="HAD-SF-IA-v1"/>
    <property type="match status" value="1"/>
</dbReference>
<dbReference type="RefSeq" id="WP_125001155.1">
    <property type="nucleotide sequence ID" value="NZ_BHYK01000010.1"/>
</dbReference>